<protein>
    <recommendedName>
        <fullName evidence="3">Roadblock/LAMTOR2 domain-containing protein</fullName>
    </recommendedName>
</protein>
<gene>
    <name evidence="4" type="ORF">LTR91_016775</name>
</gene>
<evidence type="ECO:0000313" key="4">
    <source>
        <dbReference type="EMBL" id="KAK0968430.1"/>
    </source>
</evidence>
<dbReference type="PANTHER" id="PTHR10779">
    <property type="entry name" value="DYNEIN LIGHT CHAIN ROADBLOCK"/>
    <property type="match status" value="1"/>
</dbReference>
<evidence type="ECO:0000256" key="2">
    <source>
        <dbReference type="SAM" id="MobiDB-lite"/>
    </source>
</evidence>
<dbReference type="SMART" id="SM00960">
    <property type="entry name" value="Robl_LC7"/>
    <property type="match status" value="1"/>
</dbReference>
<comment type="similarity">
    <text evidence="1">Belongs to the GAMAD family.</text>
</comment>
<sequence length="414" mass="44543">MQQLSPSTETEALLARLSQRPGVQSTLILSRDTGAIVRSSGLITAEELEQEDIAAASAASTAAPTTSNAETNGVDNADAGNTRKKGTRNAEDVARMVWEYVKCVGALVEDLNGSHDEAKLLRVRTKRNEIVVVPDAKFLAVVIHDTPPALSPAHDLPMLLPNLDAVNIHPLLKPPLPLRNLDIVAAHLPLPHLAAVLIRVRPVLKAIAPLPLHIVMAVLVFIPELDGDAVGGEGEEFFAESTPGEEGGLSDWRKWWKGSVRHALVVLLLLPLLDEKFGYFRGAREEAVPVAPDGVGGVCFGNILGVSTGQEGTLSVLSARETAEIKKVECRLRQGGGILGVPQILRDFDFLVRSLGGEGWREGHRSSRQVGELLGVLTRCCRWGGFEKVKRAGLQSAATFSKYSLLSQLEISAY</sequence>
<evidence type="ECO:0000313" key="5">
    <source>
        <dbReference type="Proteomes" id="UP001175353"/>
    </source>
</evidence>
<evidence type="ECO:0000256" key="1">
    <source>
        <dbReference type="ARBA" id="ARBA00007191"/>
    </source>
</evidence>
<feature type="domain" description="Roadblock/LAMTOR2" evidence="3">
    <location>
        <begin position="10"/>
        <end position="143"/>
    </location>
</feature>
<dbReference type="Gene3D" id="3.30.450.30">
    <property type="entry name" value="Dynein light chain 2a, cytoplasmic"/>
    <property type="match status" value="1"/>
</dbReference>
<reference evidence="4" key="1">
    <citation type="submission" date="2023-06" db="EMBL/GenBank/DDBJ databases">
        <title>Black Yeasts Isolated from many extreme environments.</title>
        <authorList>
            <person name="Coleine C."/>
            <person name="Stajich J.E."/>
            <person name="Selbmann L."/>
        </authorList>
    </citation>
    <scope>NUCLEOTIDE SEQUENCE</scope>
    <source>
        <strain evidence="4">CCFEE 5200</strain>
    </source>
</reference>
<keyword evidence="5" id="KW-1185">Reference proteome</keyword>
<dbReference type="InterPro" id="IPR004942">
    <property type="entry name" value="Roadblock/LAMTOR2_dom"/>
</dbReference>
<dbReference type="AlphaFoldDB" id="A0AAN6K7H1"/>
<dbReference type="SUPFAM" id="SSF103196">
    <property type="entry name" value="Roadblock/LC7 domain"/>
    <property type="match status" value="1"/>
</dbReference>
<proteinExistence type="inferred from homology"/>
<name>A0AAN6K7H1_9PEZI</name>
<dbReference type="EMBL" id="JAUJLE010000208">
    <property type="protein sequence ID" value="KAK0968430.1"/>
    <property type="molecule type" value="Genomic_DNA"/>
</dbReference>
<feature type="compositionally biased region" description="Low complexity" evidence="2">
    <location>
        <begin position="55"/>
        <end position="69"/>
    </location>
</feature>
<organism evidence="4 5">
    <name type="scientific">Friedmanniomyces endolithicus</name>
    <dbReference type="NCBI Taxonomy" id="329885"/>
    <lineage>
        <taxon>Eukaryota</taxon>
        <taxon>Fungi</taxon>
        <taxon>Dikarya</taxon>
        <taxon>Ascomycota</taxon>
        <taxon>Pezizomycotina</taxon>
        <taxon>Dothideomycetes</taxon>
        <taxon>Dothideomycetidae</taxon>
        <taxon>Mycosphaerellales</taxon>
        <taxon>Teratosphaeriaceae</taxon>
        <taxon>Friedmanniomyces</taxon>
    </lineage>
</organism>
<dbReference type="Proteomes" id="UP001175353">
    <property type="component" value="Unassembled WGS sequence"/>
</dbReference>
<evidence type="ECO:0000259" key="3">
    <source>
        <dbReference type="SMART" id="SM00960"/>
    </source>
</evidence>
<feature type="region of interest" description="Disordered" evidence="2">
    <location>
        <begin position="55"/>
        <end position="88"/>
    </location>
</feature>
<comment type="caution">
    <text evidence="4">The sequence shown here is derived from an EMBL/GenBank/DDBJ whole genome shotgun (WGS) entry which is preliminary data.</text>
</comment>
<accession>A0AAN6K7H1</accession>